<dbReference type="Gene3D" id="3.40.50.300">
    <property type="entry name" value="P-loop containing nucleotide triphosphate hydrolases"/>
    <property type="match status" value="1"/>
</dbReference>
<dbReference type="GO" id="GO:0005524">
    <property type="term" value="F:ATP binding"/>
    <property type="evidence" value="ECO:0007669"/>
    <property type="project" value="UniProtKB-KW"/>
</dbReference>
<dbReference type="SUPFAM" id="SSF51294">
    <property type="entry name" value="Hedgehog/intein (Hint) domain"/>
    <property type="match status" value="1"/>
</dbReference>
<evidence type="ECO:0000256" key="3">
    <source>
        <dbReference type="ARBA" id="ARBA00022840"/>
    </source>
</evidence>
<evidence type="ECO:0000313" key="7">
    <source>
        <dbReference type="Proteomes" id="UP000008986"/>
    </source>
</evidence>
<dbReference type="InterPro" id="IPR035421">
    <property type="entry name" value="Terminase_6C"/>
</dbReference>
<feature type="domain" description="Terminase large subunit gp17-like C-terminal" evidence="5">
    <location>
        <begin position="351"/>
        <end position="507"/>
    </location>
</feature>
<dbReference type="Pfam" id="PF17289">
    <property type="entry name" value="Terminase_6C"/>
    <property type="match status" value="1"/>
</dbReference>
<accession>C9DG18</accession>
<organismHost>
    <name type="scientific">Delftia acidovorans</name>
    <name type="common">Pseudomonas acidovorans</name>
    <name type="synonym">Comamonas acidovorans</name>
    <dbReference type="NCBI Taxonomy" id="80866"/>
</organismHost>
<dbReference type="GeneID" id="8683993"/>
<dbReference type="EMBL" id="GQ357915">
    <property type="protein sequence ID" value="ACV50069.1"/>
    <property type="molecule type" value="Genomic_DNA"/>
</dbReference>
<dbReference type="Proteomes" id="UP000008986">
    <property type="component" value="Segment"/>
</dbReference>
<protein>
    <submittedName>
        <fullName evidence="6">Gp17 terminase DNA packaging enzyme large subunit</fullName>
    </submittedName>
</protein>
<keyword evidence="3" id="KW-0067">ATP-binding</keyword>
<dbReference type="Pfam" id="PF03237">
    <property type="entry name" value="Terminase_6N"/>
    <property type="match status" value="1"/>
</dbReference>
<reference evidence="7" key="1">
    <citation type="submission" date="2009-07" db="EMBL/GenBank/DDBJ databases">
        <authorList>
            <person name="Kropinski A.M."/>
            <person name="Villegas A."/>
            <person name="Lingohr E.J."/>
        </authorList>
    </citation>
    <scope>NUCLEOTIDE SEQUENCE [LARGE SCALE GENOMIC DNA]</scope>
</reference>
<keyword evidence="7" id="KW-1185">Reference proteome</keyword>
<keyword evidence="4" id="KW-0231">Viral genome packaging</keyword>
<dbReference type="InterPro" id="IPR027417">
    <property type="entry name" value="P-loop_NTPase"/>
</dbReference>
<dbReference type="Gene3D" id="2.170.16.10">
    <property type="entry name" value="Hedgehog/Intein (Hint) domain"/>
    <property type="match status" value="1"/>
</dbReference>
<evidence type="ECO:0000256" key="2">
    <source>
        <dbReference type="ARBA" id="ARBA00022741"/>
    </source>
</evidence>
<dbReference type="InterPro" id="IPR036844">
    <property type="entry name" value="Hint_dom_sf"/>
</dbReference>
<organism evidence="6 7">
    <name type="scientific">Delftia phage PhiW-14</name>
    <name type="common">Deftia acidovorans bacteriophage phiW-14</name>
    <dbReference type="NCBI Taxonomy" id="665032"/>
    <lineage>
        <taxon>Viruses</taxon>
        <taxon>Duplodnaviria</taxon>
        <taxon>Heunggongvirae</taxon>
        <taxon>Uroviricota</taxon>
        <taxon>Caudoviricetes</taxon>
        <taxon>Ionavirus</taxon>
        <taxon>Ionavirus W14</taxon>
    </lineage>
</organism>
<sequence>MDKPSRKFVGSFDLEADGWEVEGPGGWKPVKAIHKTEPYRIYHIAMANGLMLEGADDHIVVMADGSEKYMKELTVGVLVATRVGPSPVVSVGFRGHAEHMFDLELVGEDKIYYTNGVASHNTTTVAAFLLWETLFNKEKNWAVLANKSSAALEVMDRYRVMFQELPYFMQIGAVRFNLAEVELENMSKVFSGTSDPDTVRGKALNGIYWDESAFTARDEEFWTSTFPVLSSGDTSKAILTSTPNGARGVFYKIWKESEDPNSDVYNGFARLAVPWYRHPRRDEAWKELSIRKIGPTKFKQEHELSFLGSSGCLIPPMTLERMGFINPLREDEHLKIFVEPVDDHKYIGIADSGGGVGADYSVCTIIDVTEIPYRVVAKYRNNEIAPIVFPYQIVSLCGLYNDCPVLIENNNDVGGQVSYITFYELEYEGVICSKSDPKKGLSLQVGAGAPGLKTTKPVKGIGCANLKAMIEADTLIIEDSDIIAELGTFIAKGSSFEADEGCHDDTVATMFLFSWLVKQEWFKEYTSTDIQRAMHSAAASMDDAKTMLPIHGFHLDQEIDDEDAELGLRSMHSGNPFARNPFGWS</sequence>
<dbReference type="Gene3D" id="3.30.420.240">
    <property type="match status" value="1"/>
</dbReference>
<gene>
    <name evidence="6" type="primary">47</name>
</gene>
<evidence type="ECO:0000259" key="5">
    <source>
        <dbReference type="Pfam" id="PF17289"/>
    </source>
</evidence>
<proteinExistence type="predicted"/>
<evidence type="ECO:0000256" key="1">
    <source>
        <dbReference type="ARBA" id="ARBA00022612"/>
    </source>
</evidence>
<name>C9DG18_BPW14</name>
<dbReference type="RefSeq" id="YP_003358901.1">
    <property type="nucleotide sequence ID" value="NC_013697.1"/>
</dbReference>
<evidence type="ECO:0000256" key="4">
    <source>
        <dbReference type="ARBA" id="ARBA00023219"/>
    </source>
</evidence>
<dbReference type="KEGG" id="vg:8683993"/>
<keyword evidence="1" id="KW-1188">Viral release from host cell</keyword>
<evidence type="ECO:0000313" key="6">
    <source>
        <dbReference type="EMBL" id="ACV50069.1"/>
    </source>
</evidence>
<dbReference type="OrthoDB" id="2011at10239"/>
<keyword evidence="2" id="KW-0547">Nucleotide-binding</keyword>